<evidence type="ECO:0000256" key="3">
    <source>
        <dbReference type="ARBA" id="ARBA00023015"/>
    </source>
</evidence>
<dbReference type="Pfam" id="PF01590">
    <property type="entry name" value="GAF"/>
    <property type="match status" value="1"/>
</dbReference>
<evidence type="ECO:0000256" key="2">
    <source>
        <dbReference type="ARBA" id="ARBA00022777"/>
    </source>
</evidence>
<dbReference type="InterPro" id="IPR029016">
    <property type="entry name" value="GAF-like_dom_sf"/>
</dbReference>
<dbReference type="SUPFAM" id="SSF52172">
    <property type="entry name" value="CheY-like"/>
    <property type="match status" value="1"/>
</dbReference>
<reference evidence="6 7" key="1">
    <citation type="journal article" date="2015" name="Genome Announc.">
        <title>Draft Genome Sequence of Norvancomycin-Producing Strain Amycolatopsis orientalis CPCC200066.</title>
        <authorList>
            <person name="Lei X."/>
            <person name="Yuan F."/>
            <person name="Shi Y."/>
            <person name="Li X."/>
            <person name="Wang L."/>
            <person name="Hong B."/>
        </authorList>
    </citation>
    <scope>NUCLEOTIDE SEQUENCE [LARGE SCALE GENOMIC DNA]</scope>
    <source>
        <strain evidence="6 7">B-37</strain>
    </source>
</reference>
<feature type="domain" description="ANTAR" evidence="5">
    <location>
        <begin position="167"/>
        <end position="228"/>
    </location>
</feature>
<dbReference type="SMART" id="SM01012">
    <property type="entry name" value="ANTAR"/>
    <property type="match status" value="1"/>
</dbReference>
<dbReference type="GO" id="GO:0003723">
    <property type="term" value="F:RNA binding"/>
    <property type="evidence" value="ECO:0007669"/>
    <property type="project" value="InterPro"/>
</dbReference>
<dbReference type="InterPro" id="IPR003018">
    <property type="entry name" value="GAF"/>
</dbReference>
<dbReference type="KEGG" id="aori:SD37_26235"/>
<gene>
    <name evidence="6" type="ORF">SD37_26235</name>
</gene>
<dbReference type="Gene3D" id="1.10.10.10">
    <property type="entry name" value="Winged helix-like DNA-binding domain superfamily/Winged helix DNA-binding domain"/>
    <property type="match status" value="1"/>
</dbReference>
<dbReference type="EMBL" id="CP016174">
    <property type="protein sequence ID" value="ANN18775.1"/>
    <property type="molecule type" value="Genomic_DNA"/>
</dbReference>
<dbReference type="InterPro" id="IPR012074">
    <property type="entry name" value="GAF_ANTAR"/>
</dbReference>
<dbReference type="Proteomes" id="UP000093695">
    <property type="component" value="Chromosome"/>
</dbReference>
<evidence type="ECO:0000256" key="1">
    <source>
        <dbReference type="ARBA" id="ARBA00022679"/>
    </source>
</evidence>
<dbReference type="eggNOG" id="COG2203">
    <property type="taxonomic scope" value="Bacteria"/>
</dbReference>
<dbReference type="SUPFAM" id="SSF55781">
    <property type="entry name" value="GAF domain-like"/>
    <property type="match status" value="1"/>
</dbReference>
<evidence type="ECO:0000313" key="6">
    <source>
        <dbReference type="EMBL" id="ANN18775.1"/>
    </source>
</evidence>
<keyword evidence="4" id="KW-0804">Transcription</keyword>
<keyword evidence="1" id="KW-0808">Transferase</keyword>
<dbReference type="PROSITE" id="PS50921">
    <property type="entry name" value="ANTAR"/>
    <property type="match status" value="1"/>
</dbReference>
<evidence type="ECO:0000256" key="4">
    <source>
        <dbReference type="ARBA" id="ARBA00023163"/>
    </source>
</evidence>
<sequence length="247" mass="26924">MRREQRLADAVVELTDTLVKDFDVTDQVTLLAERCTEFVDVTAAAVMVASGEAGRWTSATAGASADLFDVLTLARLEGPVLGSYRTGEPVGPMGLTGAARRWPAFAAAVQRVGYRQVCSVPIRLREEVLGSVLLLHAEADPMPASEVRLVQTLATAAAIGHVHEREVRGQSLVVTQLQTALHGRVLIEQAKGILATRLDTDVNAAFELMRGHARRHRRRILEVARHVVEKRALPDFPAKRPGHSHAR</sequence>
<organism evidence="6 7">
    <name type="scientific">Amycolatopsis orientalis</name>
    <name type="common">Nocardia orientalis</name>
    <dbReference type="NCBI Taxonomy" id="31958"/>
    <lineage>
        <taxon>Bacteria</taxon>
        <taxon>Bacillati</taxon>
        <taxon>Actinomycetota</taxon>
        <taxon>Actinomycetes</taxon>
        <taxon>Pseudonocardiales</taxon>
        <taxon>Pseudonocardiaceae</taxon>
        <taxon>Amycolatopsis</taxon>
    </lineage>
</organism>
<evidence type="ECO:0000259" key="5">
    <source>
        <dbReference type="PROSITE" id="PS50921"/>
    </source>
</evidence>
<dbReference type="GO" id="GO:0016301">
    <property type="term" value="F:kinase activity"/>
    <property type="evidence" value="ECO:0007669"/>
    <property type="project" value="UniProtKB-KW"/>
</dbReference>
<dbReference type="AlphaFoldDB" id="A0A193C319"/>
<dbReference type="PIRSF" id="PIRSF036625">
    <property type="entry name" value="GAF_ANTAR"/>
    <property type="match status" value="1"/>
</dbReference>
<dbReference type="RefSeq" id="WP_044849811.1">
    <property type="nucleotide sequence ID" value="NZ_CP016174.1"/>
</dbReference>
<dbReference type="Pfam" id="PF03861">
    <property type="entry name" value="ANTAR"/>
    <property type="match status" value="1"/>
</dbReference>
<keyword evidence="2" id="KW-0418">Kinase</keyword>
<name>A0A193C319_AMYOR</name>
<accession>A0A193C319</accession>
<evidence type="ECO:0000313" key="7">
    <source>
        <dbReference type="Proteomes" id="UP000093695"/>
    </source>
</evidence>
<dbReference type="InterPro" id="IPR036388">
    <property type="entry name" value="WH-like_DNA-bd_sf"/>
</dbReference>
<proteinExistence type="predicted"/>
<dbReference type="InterPro" id="IPR011006">
    <property type="entry name" value="CheY-like_superfamily"/>
</dbReference>
<dbReference type="Gene3D" id="3.30.450.40">
    <property type="match status" value="1"/>
</dbReference>
<keyword evidence="7" id="KW-1185">Reference proteome</keyword>
<keyword evidence="3" id="KW-0805">Transcription regulation</keyword>
<protein>
    <recommendedName>
        <fullName evidence="5">ANTAR domain-containing protein</fullName>
    </recommendedName>
</protein>
<dbReference type="STRING" id="31958.SD37_26235"/>
<dbReference type="InterPro" id="IPR005561">
    <property type="entry name" value="ANTAR"/>
</dbReference>